<protein>
    <submittedName>
        <fullName evidence="1">Uncharacterized protein</fullName>
    </submittedName>
</protein>
<evidence type="ECO:0000313" key="2">
    <source>
        <dbReference type="Proteomes" id="UP001226577"/>
    </source>
</evidence>
<accession>A0ABT9RZI4</accession>
<gene>
    <name evidence="1" type="ORF">J2X98_004267</name>
</gene>
<evidence type="ECO:0000313" key="1">
    <source>
        <dbReference type="EMBL" id="MDP9890653.1"/>
    </source>
</evidence>
<organism evidence="1 2">
    <name type="scientific">Pseudarthrobacter enclensis</name>
    <dbReference type="NCBI Taxonomy" id="993070"/>
    <lineage>
        <taxon>Bacteria</taxon>
        <taxon>Bacillati</taxon>
        <taxon>Actinomycetota</taxon>
        <taxon>Actinomycetes</taxon>
        <taxon>Micrococcales</taxon>
        <taxon>Micrococcaceae</taxon>
        <taxon>Pseudarthrobacter</taxon>
    </lineage>
</organism>
<dbReference type="Proteomes" id="UP001226577">
    <property type="component" value="Unassembled WGS sequence"/>
</dbReference>
<reference evidence="1 2" key="1">
    <citation type="submission" date="2023-07" db="EMBL/GenBank/DDBJ databases">
        <title>Sorghum-associated microbial communities from plants grown in Nebraska, USA.</title>
        <authorList>
            <person name="Schachtman D."/>
        </authorList>
    </citation>
    <scope>NUCLEOTIDE SEQUENCE [LARGE SCALE GENOMIC DNA]</scope>
    <source>
        <strain evidence="1 2">CC222</strain>
    </source>
</reference>
<dbReference type="EMBL" id="JAUSRE010000033">
    <property type="protein sequence ID" value="MDP9890653.1"/>
    <property type="molecule type" value="Genomic_DNA"/>
</dbReference>
<sequence>MSKTSQGRVLSVTLSTPASESEIAEAKKTPDCAAVAGIGDFACIQWTGWFRGEPGGASANTVLKAVRGSEALDLRIIDMPPRAPEIAGPDGDAAARSLAQAVVEGGWGNGTELRVPAAPPVGPQTSSNSPVCALVSVDALRTAFGATTQADVLPGEGNCRYLFGALGTPGPDSLMFSVELHQGGASALSGPLPPDGQSIEGVGDKATLIIRSEPGGPKSLRPGSDAPVTVMSLMVARGQNMAIFTAQILISPGTEEQVKEQFVTLVKGIDF</sequence>
<keyword evidence="2" id="KW-1185">Reference proteome</keyword>
<dbReference type="RefSeq" id="WP_307312092.1">
    <property type="nucleotide sequence ID" value="NZ_JAUSRE010000033.1"/>
</dbReference>
<proteinExistence type="predicted"/>
<name>A0ABT9RZI4_9MICC</name>
<comment type="caution">
    <text evidence="1">The sequence shown here is derived from an EMBL/GenBank/DDBJ whole genome shotgun (WGS) entry which is preliminary data.</text>
</comment>